<dbReference type="Proteomes" id="UP000233551">
    <property type="component" value="Unassembled WGS sequence"/>
</dbReference>
<sequence length="127" mass="14481">MSRQLGNLTGMAYFSTQESLVKCERFPKSDLKSASWSWEPLGLVGLTSGAHNSPDASTTSEPHWKLFAFLQSPMGQANDIFIWLSDRVMNSVAEVYFCLLEIKRHLNSSVILWDLWRNPKGFYFAML</sequence>
<accession>A0A2I0I527</accession>
<dbReference type="AlphaFoldDB" id="A0A2I0I527"/>
<reference evidence="1 2" key="1">
    <citation type="submission" date="2017-11" db="EMBL/GenBank/DDBJ databases">
        <title>De-novo sequencing of pomegranate (Punica granatum L.) genome.</title>
        <authorList>
            <person name="Akparov Z."/>
            <person name="Amiraslanov A."/>
            <person name="Hajiyeva S."/>
            <person name="Abbasov M."/>
            <person name="Kaur K."/>
            <person name="Hamwieh A."/>
            <person name="Solovyev V."/>
            <person name="Salamov A."/>
            <person name="Braich B."/>
            <person name="Kosarev P."/>
            <person name="Mahmoud A."/>
            <person name="Hajiyev E."/>
            <person name="Babayeva S."/>
            <person name="Izzatullayeva V."/>
            <person name="Mammadov A."/>
            <person name="Mammadov A."/>
            <person name="Sharifova S."/>
            <person name="Ojaghi J."/>
            <person name="Eynullazada K."/>
            <person name="Bayramov B."/>
            <person name="Abdulazimova A."/>
            <person name="Shahmuradov I."/>
        </authorList>
    </citation>
    <scope>NUCLEOTIDE SEQUENCE [LARGE SCALE GENOMIC DNA]</scope>
    <source>
        <strain evidence="2">cv. AG2017</strain>
        <tissue evidence="1">Leaf</tissue>
    </source>
</reference>
<gene>
    <name evidence="1" type="ORF">CRG98_040536</name>
</gene>
<comment type="caution">
    <text evidence="1">The sequence shown here is derived from an EMBL/GenBank/DDBJ whole genome shotgun (WGS) entry which is preliminary data.</text>
</comment>
<evidence type="ECO:0000313" key="2">
    <source>
        <dbReference type="Proteomes" id="UP000233551"/>
    </source>
</evidence>
<name>A0A2I0I527_PUNGR</name>
<protein>
    <submittedName>
        <fullName evidence="1">Uncharacterized protein</fullName>
    </submittedName>
</protein>
<organism evidence="1 2">
    <name type="scientific">Punica granatum</name>
    <name type="common">Pomegranate</name>
    <dbReference type="NCBI Taxonomy" id="22663"/>
    <lineage>
        <taxon>Eukaryota</taxon>
        <taxon>Viridiplantae</taxon>
        <taxon>Streptophyta</taxon>
        <taxon>Embryophyta</taxon>
        <taxon>Tracheophyta</taxon>
        <taxon>Spermatophyta</taxon>
        <taxon>Magnoliopsida</taxon>
        <taxon>eudicotyledons</taxon>
        <taxon>Gunneridae</taxon>
        <taxon>Pentapetalae</taxon>
        <taxon>rosids</taxon>
        <taxon>malvids</taxon>
        <taxon>Myrtales</taxon>
        <taxon>Lythraceae</taxon>
        <taxon>Punica</taxon>
    </lineage>
</organism>
<proteinExistence type="predicted"/>
<keyword evidence="2" id="KW-1185">Reference proteome</keyword>
<dbReference type="EMBL" id="PGOL01003907">
    <property type="protein sequence ID" value="PKI39071.1"/>
    <property type="molecule type" value="Genomic_DNA"/>
</dbReference>
<evidence type="ECO:0000313" key="1">
    <source>
        <dbReference type="EMBL" id="PKI39071.1"/>
    </source>
</evidence>